<evidence type="ECO:0000256" key="1">
    <source>
        <dbReference type="SAM" id="SignalP"/>
    </source>
</evidence>
<dbReference type="WBParaSite" id="TCONS_00005536.p1">
    <property type="protein sequence ID" value="TCONS_00005536.p1"/>
    <property type="gene ID" value="XLOC_003813"/>
</dbReference>
<dbReference type="AlphaFoldDB" id="A0AAF5D202"/>
<protein>
    <recommendedName>
        <fullName evidence="4">Sulfatase N-terminal domain-containing protein</fullName>
    </recommendedName>
</protein>
<evidence type="ECO:0008006" key="4">
    <source>
        <dbReference type="Google" id="ProtNLM"/>
    </source>
</evidence>
<name>A0AAF5D202_STRER</name>
<dbReference type="PANTHER" id="PTHR10974">
    <property type="entry name" value="FI08016P-RELATED"/>
    <property type="match status" value="1"/>
</dbReference>
<sequence>MIVLYFPFIFILININFLRKVLSHQNNYHNLEKNFENIVQYLKNETNYKECQYKNFSPTAIYPKLKVSNRYSKCNKIDKNIFFDFSNNTFKYKQNHPNISCKYRCMYPNGDTKVKYSKWRSIKNAHPNCDIFEVICKHPITNEAVFYDVFLQFYKLSIKSEKNVDFLKSSYSIDKVKHKYNVHLIVIDSISHFNALRGFSETLKYLKYNYKGVNFKYLNKIGYGSKPNGFGFLLNKRTVNLYDFETDNYIPSDYDKTSYPCYEYLDSQPFIGKYYRQLNYTILMNDDSYESVFTMNNCKGFKENIFHHTSRPFLNKLKKLHFDPKYERGRVIKGKCLNNPTYQLDYLKSFMEAYKDRRQFTLTWLAKFSHDDITGHYQFDNLIKNFFEKNKNLFDNGFLIFMGDHGFKMGTYRGTNLGDYEDRNPFLLIAPPKALRNEDGEVYQNLLFNSNKHISQFDIYATMFDIATESSRNDFSKMTNFDFNSIIKNDQIKGLSLLRKIAKSRSCLEMEVTSQFCLCYNYPHTLNNPKLKKLEEKSSNKNGNFFNINSLINLIKMKFVNHLNNLIKMTKSRNLCAKIKESKNGLFDIKYFLSKNKTIIFFVRQEVKPRGLYEAYFNEKGDLLNSTMIRVDQYNNILLNSINNKKTCEIREYSIKSNYSEFFHPFKSPKCKKTFSNNFLQFKKGILKYSKENFLKNCKYRCSTQVSDTKFQIDEWNDINNAKPKCDVFEVNCYDKNSKKIIFQDLLLQLKGKNSFKKEKATFIIDSYPLNELNNKYSVHIIVLDSISQYNIERGFVKTLNYLKKAYNAINFKYLNKVATNSQPNAHSFLMNRRVMPLINMVNGKVIPSDYEKIGKSYCNEYLDDEPYIVKYYRQLDYKILIGEDGEDSVFSWQKCKGFNTSYAHHTTRPYMYHLRSKRKNIYISNFHKKCFKLHIIHLNYLSTFLKTYKDSKTFSLTWLSSISHSQITGHYQYDKYFKKYFQKNKEYFDNSFLFIMADHGYKMGNYRFTDIGDYEDKNPFLIISIPADLRDQNNEIIENMKYNSDKHISHYDIYATLLDIATEGGRSNFKNLKQFDLNTIIKNDKIKGLSLLRKIEISRNCFEMEISGEHCLCREKFNIFNKTVLEKIYNINTTDAKKIYKILKSRIKINFVNSLNMMIFKGNLNNICVPFNIKEGGIFLIKYKILDNGKIFFWVRQEVLPKGVFETYFYDNGEIVTTHHLRIDPYKKYTQPCVGPGVYEKYCYCKSLVEKKNTIRYIN</sequence>
<keyword evidence="2" id="KW-1185">Reference proteome</keyword>
<dbReference type="InterPro" id="IPR017850">
    <property type="entry name" value="Alkaline_phosphatase_core_sf"/>
</dbReference>
<proteinExistence type="predicted"/>
<feature type="chain" id="PRO_5042012540" description="Sulfatase N-terminal domain-containing protein" evidence="1">
    <location>
        <begin position="24"/>
        <end position="1260"/>
    </location>
</feature>
<reference evidence="3" key="1">
    <citation type="submission" date="2024-02" db="UniProtKB">
        <authorList>
            <consortium name="WormBaseParasite"/>
        </authorList>
    </citation>
    <scope>IDENTIFICATION</scope>
</reference>
<dbReference type="Proteomes" id="UP000035681">
    <property type="component" value="Unplaced"/>
</dbReference>
<dbReference type="Gene3D" id="3.40.720.10">
    <property type="entry name" value="Alkaline Phosphatase, subunit A"/>
    <property type="match status" value="2"/>
</dbReference>
<dbReference type="GO" id="GO:0005615">
    <property type="term" value="C:extracellular space"/>
    <property type="evidence" value="ECO:0007669"/>
    <property type="project" value="TreeGrafter"/>
</dbReference>
<dbReference type="Pfam" id="PF02995">
    <property type="entry name" value="DUF229"/>
    <property type="match status" value="2"/>
</dbReference>
<dbReference type="CDD" id="cd16021">
    <property type="entry name" value="ALP_like"/>
    <property type="match status" value="2"/>
</dbReference>
<organism evidence="2 3">
    <name type="scientific">Strongyloides stercoralis</name>
    <name type="common">Threadworm</name>
    <dbReference type="NCBI Taxonomy" id="6248"/>
    <lineage>
        <taxon>Eukaryota</taxon>
        <taxon>Metazoa</taxon>
        <taxon>Ecdysozoa</taxon>
        <taxon>Nematoda</taxon>
        <taxon>Chromadorea</taxon>
        <taxon>Rhabditida</taxon>
        <taxon>Tylenchina</taxon>
        <taxon>Panagrolaimomorpha</taxon>
        <taxon>Strongyloidoidea</taxon>
        <taxon>Strongyloididae</taxon>
        <taxon>Strongyloides</taxon>
    </lineage>
</organism>
<feature type="signal peptide" evidence="1">
    <location>
        <begin position="1"/>
        <end position="23"/>
    </location>
</feature>
<accession>A0AAF5D202</accession>
<keyword evidence="1" id="KW-0732">Signal</keyword>
<dbReference type="SUPFAM" id="SSF53649">
    <property type="entry name" value="Alkaline phosphatase-like"/>
    <property type="match status" value="2"/>
</dbReference>
<dbReference type="InterPro" id="IPR004245">
    <property type="entry name" value="DUF229"/>
</dbReference>
<dbReference type="PANTHER" id="PTHR10974:SF75">
    <property type="entry name" value="SULFATASE DOMAIN-CONTAINING PROTEIN"/>
    <property type="match status" value="1"/>
</dbReference>
<evidence type="ECO:0000313" key="3">
    <source>
        <dbReference type="WBParaSite" id="TCONS_00005536.p1"/>
    </source>
</evidence>
<evidence type="ECO:0000313" key="2">
    <source>
        <dbReference type="Proteomes" id="UP000035681"/>
    </source>
</evidence>